<proteinExistence type="predicted"/>
<dbReference type="InterPro" id="IPR034074">
    <property type="entry name" value="Y4bN_pept_dom"/>
</dbReference>
<name>A0LM83_SYNFM</name>
<dbReference type="Gene3D" id="3.40.50.200">
    <property type="entry name" value="Peptidase S8/S53 domain"/>
    <property type="match status" value="1"/>
</dbReference>
<dbReference type="InterPro" id="IPR036852">
    <property type="entry name" value="Peptidase_S8/S53_dom_sf"/>
</dbReference>
<dbReference type="SUPFAM" id="SSF52743">
    <property type="entry name" value="Subtilisin-like"/>
    <property type="match status" value="1"/>
</dbReference>
<evidence type="ECO:0000259" key="1">
    <source>
        <dbReference type="Pfam" id="PF00082"/>
    </source>
</evidence>
<dbReference type="KEGG" id="sfu:Sfum_2858"/>
<evidence type="ECO:0000313" key="3">
    <source>
        <dbReference type="Proteomes" id="UP000001784"/>
    </source>
</evidence>
<dbReference type="GO" id="GO:0004252">
    <property type="term" value="F:serine-type endopeptidase activity"/>
    <property type="evidence" value="ECO:0007669"/>
    <property type="project" value="InterPro"/>
</dbReference>
<dbReference type="InParanoid" id="A0LM83"/>
<keyword evidence="3" id="KW-1185">Reference proteome</keyword>
<accession>A0LM83</accession>
<dbReference type="STRING" id="335543.Sfum_2858"/>
<dbReference type="GO" id="GO:0006508">
    <property type="term" value="P:proteolysis"/>
    <property type="evidence" value="ECO:0007669"/>
    <property type="project" value="InterPro"/>
</dbReference>
<dbReference type="OrthoDB" id="9768989at2"/>
<feature type="domain" description="Peptidase S8/S53" evidence="1">
    <location>
        <begin position="287"/>
        <end position="623"/>
    </location>
</feature>
<evidence type="ECO:0000313" key="2">
    <source>
        <dbReference type="EMBL" id="ABK18535.1"/>
    </source>
</evidence>
<dbReference type="eggNOG" id="COG1404">
    <property type="taxonomic scope" value="Bacteria"/>
</dbReference>
<dbReference type="EMBL" id="CP000478">
    <property type="protein sequence ID" value="ABK18535.1"/>
    <property type="molecule type" value="Genomic_DNA"/>
</dbReference>
<gene>
    <name evidence="2" type="ordered locus">Sfum_2858</name>
</gene>
<dbReference type="CDD" id="cd04847">
    <property type="entry name" value="Peptidases_S8_Subtilisin_like_2"/>
    <property type="match status" value="1"/>
</dbReference>
<dbReference type="Proteomes" id="UP000001784">
    <property type="component" value="Chromosome"/>
</dbReference>
<reference evidence="2 3" key="1">
    <citation type="submission" date="2006-10" db="EMBL/GenBank/DDBJ databases">
        <title>Complete sequence of Syntrophobacter fumaroxidans MPOB.</title>
        <authorList>
            <consortium name="US DOE Joint Genome Institute"/>
            <person name="Copeland A."/>
            <person name="Lucas S."/>
            <person name="Lapidus A."/>
            <person name="Barry K."/>
            <person name="Detter J.C."/>
            <person name="Glavina del Rio T."/>
            <person name="Hammon N."/>
            <person name="Israni S."/>
            <person name="Pitluck S."/>
            <person name="Goltsman E.G."/>
            <person name="Martinez M."/>
            <person name="Schmutz J."/>
            <person name="Larimer F."/>
            <person name="Land M."/>
            <person name="Hauser L."/>
            <person name="Kyrpides N."/>
            <person name="Kim E."/>
            <person name="Boone D.R."/>
            <person name="Brockman F."/>
            <person name="Culley D."/>
            <person name="Ferry J."/>
            <person name="Gunsalus R."/>
            <person name="McInerney M.J."/>
            <person name="Morrison M."/>
            <person name="Plugge C."/>
            <person name="Rohlin L."/>
            <person name="Scholten J."/>
            <person name="Sieber J."/>
            <person name="Stams A.J.M."/>
            <person name="Worm P."/>
            <person name="Henstra A.M."/>
            <person name="Richardson P."/>
        </authorList>
    </citation>
    <scope>NUCLEOTIDE SEQUENCE [LARGE SCALE GENOMIC DNA]</scope>
    <source>
        <strain evidence="3">DSM 10017 / MPOB</strain>
    </source>
</reference>
<sequence>MMERNERKKRHFILGSIAEPERFSRPQRIIEQGKVPERDRQRHGAALLGQVEALKPEMLAAREAQEEVGLDGGFGLQVEFESFPDIDLAFESLARERSGIELQNVRHQDQRTYATVFVPDGKLEHFEGLIRDYLEEKRDKAGRARDHKTLINAIQQIRAASLRALWTDDLQVFPATDDETFWWEVWLPVCGDRAGTVANFRSLAEAQDLQVAPGELEFPERTVLLAHASASQMRRSMMTINSIAELRRAKETAEFFHALPPQEQPEWLEELLGRTRFTRPDEAVPHVCLLDTGVNNGHPLIAPALADRDLHTVEPAWGTDDTYGHGTAMAGLALAGNLAESLDSGAPIEIGHRLESVKLLPLDGANAGDARHHGYLTTEAVARPEITSPHRRRVFSMAVTAKDYRDHGRPSAWSAAIDRLAADAEEYGGTPRLLIVSAGNIDDPNAWVEYPYSNETDGIHDPGQAWNALTVGACTDLIHITEPDAGDYQSIAPVGGLSPFSTTSLTWQPRWPLKPDVVFEGGNAAKDAFGAVWLPSLSLLTSYHVPSRRLFTTTNATSAATALAGGMAARLMSVYPELWPESIRALMVHSAEWTDTMRSMFLPAREKPSKKDFENLVRHCGFGVPDLDRALWSLSNSLTMVVEEHLYPFKREAHKQPALKDMHLHRLPWPLVELEELGEARVEMRVTLSYFIEPNPSERGFRSRYRYESHGLRFDVKRPSESEDDFRARINAAARNEEEGTRSRGDDPGWVIGIQNRHKGSLHSDIWQGSAADLASRGILAVYPAVGWWKTHTRMERYDTAARYSLVVSIRAPEIEVDLYNAVANLITTPVAVEH</sequence>
<dbReference type="RefSeq" id="WP_011699700.1">
    <property type="nucleotide sequence ID" value="NC_008554.1"/>
</dbReference>
<dbReference type="Pfam" id="PF00082">
    <property type="entry name" value="Peptidase_S8"/>
    <property type="match status" value="1"/>
</dbReference>
<protein>
    <recommendedName>
        <fullName evidence="1">Peptidase S8/S53 domain-containing protein</fullName>
    </recommendedName>
</protein>
<dbReference type="HOGENOM" id="CLU_017730_1_0_7"/>
<dbReference type="AlphaFoldDB" id="A0LM83"/>
<dbReference type="InterPro" id="IPR000209">
    <property type="entry name" value="Peptidase_S8/S53_dom"/>
</dbReference>
<organism evidence="2 3">
    <name type="scientific">Syntrophobacter fumaroxidans (strain DSM 10017 / MPOB)</name>
    <dbReference type="NCBI Taxonomy" id="335543"/>
    <lineage>
        <taxon>Bacteria</taxon>
        <taxon>Pseudomonadati</taxon>
        <taxon>Thermodesulfobacteriota</taxon>
        <taxon>Syntrophobacteria</taxon>
        <taxon>Syntrophobacterales</taxon>
        <taxon>Syntrophobacteraceae</taxon>
        <taxon>Syntrophobacter</taxon>
    </lineage>
</organism>